<comment type="caution">
    <text evidence="3">The sequence shown here is derived from an EMBL/GenBank/DDBJ whole genome shotgun (WGS) entry which is preliminary data.</text>
</comment>
<dbReference type="EMBL" id="BFEA01000217">
    <property type="protein sequence ID" value="GBG75074.1"/>
    <property type="molecule type" value="Genomic_DNA"/>
</dbReference>
<evidence type="ECO:0000313" key="3">
    <source>
        <dbReference type="EMBL" id="GBG75074.1"/>
    </source>
</evidence>
<dbReference type="PANTHER" id="PTHR10811">
    <property type="entry name" value="FRINGE-RELATED"/>
    <property type="match status" value="1"/>
</dbReference>
<dbReference type="OrthoDB" id="414175at2759"/>
<organism evidence="3 4">
    <name type="scientific">Chara braunii</name>
    <name type="common">Braun's stonewort</name>
    <dbReference type="NCBI Taxonomy" id="69332"/>
    <lineage>
        <taxon>Eukaryota</taxon>
        <taxon>Viridiplantae</taxon>
        <taxon>Streptophyta</taxon>
        <taxon>Charophyceae</taxon>
        <taxon>Charales</taxon>
        <taxon>Characeae</taxon>
        <taxon>Chara</taxon>
    </lineage>
</organism>
<dbReference type="InterPro" id="IPR006740">
    <property type="entry name" value="DUF604"/>
</dbReference>
<protein>
    <submittedName>
        <fullName evidence="3">Uncharacterized protein</fullName>
    </submittedName>
</protein>
<evidence type="ECO:0000256" key="2">
    <source>
        <dbReference type="SAM" id="Phobius"/>
    </source>
</evidence>
<feature type="region of interest" description="Disordered" evidence="1">
    <location>
        <begin position="62"/>
        <end position="144"/>
    </location>
</feature>
<feature type="compositionally biased region" description="Polar residues" evidence="1">
    <location>
        <begin position="62"/>
        <end position="89"/>
    </location>
</feature>
<feature type="transmembrane region" description="Helical" evidence="2">
    <location>
        <begin position="29"/>
        <end position="51"/>
    </location>
</feature>
<dbReference type="Gramene" id="GBG75074">
    <property type="protein sequence ID" value="GBG75074"/>
    <property type="gene ID" value="CBR_g19587"/>
</dbReference>
<dbReference type="Pfam" id="PF04646">
    <property type="entry name" value="DUF604"/>
    <property type="match status" value="1"/>
</dbReference>
<keyword evidence="2" id="KW-0472">Membrane</keyword>
<gene>
    <name evidence="3" type="ORF">CBR_g19587</name>
</gene>
<name>A0A388KYE1_CHABU</name>
<dbReference type="STRING" id="69332.A0A388KYE1"/>
<reference evidence="3 4" key="1">
    <citation type="journal article" date="2018" name="Cell">
        <title>The Chara Genome: Secondary Complexity and Implications for Plant Terrestrialization.</title>
        <authorList>
            <person name="Nishiyama T."/>
            <person name="Sakayama H."/>
            <person name="Vries J.D."/>
            <person name="Buschmann H."/>
            <person name="Saint-Marcoux D."/>
            <person name="Ullrich K.K."/>
            <person name="Haas F.B."/>
            <person name="Vanderstraeten L."/>
            <person name="Becker D."/>
            <person name="Lang D."/>
            <person name="Vosolsobe S."/>
            <person name="Rombauts S."/>
            <person name="Wilhelmsson P.K.I."/>
            <person name="Janitza P."/>
            <person name="Kern R."/>
            <person name="Heyl A."/>
            <person name="Rumpler F."/>
            <person name="Villalobos L.I.A.C."/>
            <person name="Clay J.M."/>
            <person name="Skokan R."/>
            <person name="Toyoda A."/>
            <person name="Suzuki Y."/>
            <person name="Kagoshima H."/>
            <person name="Schijlen E."/>
            <person name="Tajeshwar N."/>
            <person name="Catarino B."/>
            <person name="Hetherington A.J."/>
            <person name="Saltykova A."/>
            <person name="Bonnot C."/>
            <person name="Breuninger H."/>
            <person name="Symeonidi A."/>
            <person name="Radhakrishnan G.V."/>
            <person name="Van Nieuwerburgh F."/>
            <person name="Deforce D."/>
            <person name="Chang C."/>
            <person name="Karol K.G."/>
            <person name="Hedrich R."/>
            <person name="Ulvskov P."/>
            <person name="Glockner G."/>
            <person name="Delwiche C.F."/>
            <person name="Petrasek J."/>
            <person name="Van de Peer Y."/>
            <person name="Friml J."/>
            <person name="Beilby M."/>
            <person name="Dolan L."/>
            <person name="Kohara Y."/>
            <person name="Sugano S."/>
            <person name="Fujiyama A."/>
            <person name="Delaux P.-M."/>
            <person name="Quint M."/>
            <person name="TheiBen G."/>
            <person name="Hagemann M."/>
            <person name="Harholt J."/>
            <person name="Dunand C."/>
            <person name="Zachgo S."/>
            <person name="Langdale J."/>
            <person name="Maumus F."/>
            <person name="Straeten D.V.D."/>
            <person name="Gould S.B."/>
            <person name="Rensing S.A."/>
        </authorList>
    </citation>
    <scope>NUCLEOTIDE SEQUENCE [LARGE SCALE GENOMIC DNA]</scope>
    <source>
        <strain evidence="3 4">S276</strain>
    </source>
</reference>
<evidence type="ECO:0000313" key="4">
    <source>
        <dbReference type="Proteomes" id="UP000265515"/>
    </source>
</evidence>
<keyword evidence="4" id="KW-1185">Reference proteome</keyword>
<accession>A0A388KYE1</accession>
<dbReference type="Proteomes" id="UP000265515">
    <property type="component" value="Unassembled WGS sequence"/>
</dbReference>
<sequence length="676" mass="74637">MLLTSYGRIMPFRATVQEVKMMKRKGASVGSSLLSHALCTLLGITLTYFLLMTSSSQHRNSAINSLTGNDQQTSDLIQSPTRTPNSNFGQPVVDIGSEGDLPTAHDWDPRPEPGDEARKGLAGDGVSTEMKGTQHFPPLSSDAQSCSCPEQRKLDMHGIVFGIASSSSMWKERQEFVKLWWKPGTTRGFVFVDETPEGVTQPTKKREQVSDVEREGLEKEGGNAAAPAPVVFVPPDPLPEIRVSENIDNFTQSQSPIVRASVRISRIVNELFRMNLPEVSWFVLGDDDTIFCIENLRDVLSRYDPSHMYYLGSASESHQQNMYFSSRMAYGGGGIAISYPLARALSDTQDSCLLRYSKLSTSDSYLHACISELGIQMTRVEGFHQTDLRGNIVGLLESHPVAPFISVHHLTGAAPVFPGLPTIKAAQQLTKMMSAYPAGFLQQSLCYDSTYNATVSIAWGFTVRWFPGWFTVREMERAERTFLAWNNGKTPVDFSIDTRAGTVPICNIPAVFQVSSVTPPYIGMDGQLWVESEYQRGWLLNWVRAPQDVDVKKTGSIRKESPGQGANRETRQEEKAGIGTGGGTSQTKQNSRKKPSWVKLEGPKRRLLFGGLCPNGLRRVPSPLVTVVRVRARAVTEAWFDNPRRQCCKSLKVSGSKGVAEIELGPCGDAEAIAWR</sequence>
<feature type="region of interest" description="Disordered" evidence="1">
    <location>
        <begin position="553"/>
        <end position="597"/>
    </location>
</feature>
<dbReference type="AlphaFoldDB" id="A0A388KYE1"/>
<proteinExistence type="predicted"/>
<feature type="compositionally biased region" description="Basic and acidic residues" evidence="1">
    <location>
        <begin position="103"/>
        <end position="121"/>
    </location>
</feature>
<keyword evidence="2" id="KW-1133">Transmembrane helix</keyword>
<keyword evidence="2" id="KW-0812">Transmembrane</keyword>
<dbReference type="Gene3D" id="3.90.550.50">
    <property type="match status" value="1"/>
</dbReference>
<evidence type="ECO:0000256" key="1">
    <source>
        <dbReference type="SAM" id="MobiDB-lite"/>
    </source>
</evidence>